<feature type="domain" description="Response regulatory" evidence="4">
    <location>
        <begin position="23"/>
        <end position="141"/>
    </location>
</feature>
<dbReference type="SMART" id="SM00421">
    <property type="entry name" value="HTH_LUXR"/>
    <property type="match status" value="1"/>
</dbReference>
<dbReference type="AlphaFoldDB" id="A0A6J6MVI6"/>
<dbReference type="InterPro" id="IPR000792">
    <property type="entry name" value="Tscrpt_reg_LuxR_C"/>
</dbReference>
<dbReference type="GO" id="GO:0006355">
    <property type="term" value="P:regulation of DNA-templated transcription"/>
    <property type="evidence" value="ECO:0007669"/>
    <property type="project" value="InterPro"/>
</dbReference>
<dbReference type="GO" id="GO:0003677">
    <property type="term" value="F:DNA binding"/>
    <property type="evidence" value="ECO:0007669"/>
    <property type="project" value="UniProtKB-KW"/>
</dbReference>
<keyword evidence="2" id="KW-0238">DNA-binding</keyword>
<protein>
    <submittedName>
        <fullName evidence="5">Unannotated protein</fullName>
    </submittedName>
</protein>
<dbReference type="PROSITE" id="PS50043">
    <property type="entry name" value="HTH_LUXR_2"/>
    <property type="match status" value="1"/>
</dbReference>
<dbReference type="CDD" id="cd06170">
    <property type="entry name" value="LuxR_C_like"/>
    <property type="match status" value="1"/>
</dbReference>
<organism evidence="5">
    <name type="scientific">freshwater metagenome</name>
    <dbReference type="NCBI Taxonomy" id="449393"/>
    <lineage>
        <taxon>unclassified sequences</taxon>
        <taxon>metagenomes</taxon>
        <taxon>ecological metagenomes</taxon>
    </lineage>
</organism>
<evidence type="ECO:0000259" key="3">
    <source>
        <dbReference type="PROSITE" id="PS50043"/>
    </source>
</evidence>
<dbReference type="InterPro" id="IPR039420">
    <property type="entry name" value="WalR-like"/>
</dbReference>
<name>A0A6J6MVI6_9ZZZZ</name>
<accession>A0A6J6MVI6</accession>
<feature type="domain" description="HTH luxR-type" evidence="3">
    <location>
        <begin position="163"/>
        <end position="228"/>
    </location>
</feature>
<dbReference type="SUPFAM" id="SSF52172">
    <property type="entry name" value="CheY-like"/>
    <property type="match status" value="1"/>
</dbReference>
<dbReference type="Gene3D" id="3.40.50.2300">
    <property type="match status" value="1"/>
</dbReference>
<dbReference type="PANTHER" id="PTHR43214">
    <property type="entry name" value="TWO-COMPONENT RESPONSE REGULATOR"/>
    <property type="match status" value="1"/>
</dbReference>
<dbReference type="InterPro" id="IPR011006">
    <property type="entry name" value="CheY-like_superfamily"/>
</dbReference>
<gene>
    <name evidence="5" type="ORF">UFOPK2295_01141</name>
</gene>
<dbReference type="CDD" id="cd17535">
    <property type="entry name" value="REC_NarL-like"/>
    <property type="match status" value="1"/>
</dbReference>
<dbReference type="SUPFAM" id="SSF46894">
    <property type="entry name" value="C-terminal effector domain of the bipartite response regulators"/>
    <property type="match status" value="1"/>
</dbReference>
<dbReference type="SMART" id="SM00448">
    <property type="entry name" value="REC"/>
    <property type="match status" value="1"/>
</dbReference>
<evidence type="ECO:0000256" key="1">
    <source>
        <dbReference type="ARBA" id="ARBA00022553"/>
    </source>
</evidence>
<dbReference type="PRINTS" id="PR00038">
    <property type="entry name" value="HTHLUXR"/>
</dbReference>
<dbReference type="InterPro" id="IPR016032">
    <property type="entry name" value="Sig_transdc_resp-reg_C-effctor"/>
</dbReference>
<dbReference type="Pfam" id="PF00196">
    <property type="entry name" value="GerE"/>
    <property type="match status" value="1"/>
</dbReference>
<evidence type="ECO:0000313" key="5">
    <source>
        <dbReference type="EMBL" id="CAB4676555.1"/>
    </source>
</evidence>
<proteinExistence type="predicted"/>
<dbReference type="PROSITE" id="PS50110">
    <property type="entry name" value="RESPONSE_REGULATORY"/>
    <property type="match status" value="1"/>
</dbReference>
<dbReference type="InterPro" id="IPR001789">
    <property type="entry name" value="Sig_transdc_resp-reg_receiver"/>
</dbReference>
<evidence type="ECO:0000256" key="2">
    <source>
        <dbReference type="ARBA" id="ARBA00023125"/>
    </source>
</evidence>
<dbReference type="GO" id="GO:0000160">
    <property type="term" value="P:phosphorelay signal transduction system"/>
    <property type="evidence" value="ECO:0007669"/>
    <property type="project" value="InterPro"/>
</dbReference>
<evidence type="ECO:0000259" key="4">
    <source>
        <dbReference type="PROSITE" id="PS50110"/>
    </source>
</evidence>
<dbReference type="EMBL" id="CAEZWV010000024">
    <property type="protein sequence ID" value="CAB4676555.1"/>
    <property type="molecule type" value="Genomic_DNA"/>
</dbReference>
<sequence length="239" mass="26083">MPPQVPAYRRYSDTAYPPLMAIRILLCDDHDMVRDALGRVLSEEADFEVVASARSVDACLKHLAQNEGKIDVAVIDVRLTDGVGHDITRWIRANQSTIRVVLLTSFLEDELLVEGYSTGADALILKGAPTRDLTEAIRDVHAGLRLIDASAARAASQRLQQSNPTRVSVLEGTDREIAELISKGMTDKEIAAAMNFSTQTIKNHVSRILTVVGAANRTQLAVMVATANLPESQETKKHS</sequence>
<keyword evidence="1" id="KW-0597">Phosphoprotein</keyword>
<dbReference type="InterPro" id="IPR058245">
    <property type="entry name" value="NreC/VraR/RcsB-like_REC"/>
</dbReference>
<dbReference type="Pfam" id="PF00072">
    <property type="entry name" value="Response_reg"/>
    <property type="match status" value="1"/>
</dbReference>
<reference evidence="5" key="1">
    <citation type="submission" date="2020-05" db="EMBL/GenBank/DDBJ databases">
        <authorList>
            <person name="Chiriac C."/>
            <person name="Salcher M."/>
            <person name="Ghai R."/>
            <person name="Kavagutti S V."/>
        </authorList>
    </citation>
    <scope>NUCLEOTIDE SEQUENCE</scope>
</reference>